<dbReference type="PANTHER" id="PTHR32176">
    <property type="entry name" value="XYLOSE ISOMERASE"/>
    <property type="match status" value="1"/>
</dbReference>
<comment type="similarity">
    <text evidence="1 7">Belongs to the patatin family.</text>
</comment>
<feature type="active site" description="Proton acceptor" evidence="6">
    <location>
        <position position="213"/>
    </location>
</feature>
<dbReference type="Gene3D" id="3.40.1090.10">
    <property type="entry name" value="Cytosolic phospholipase A2 catalytic domain"/>
    <property type="match status" value="1"/>
</dbReference>
<comment type="domain">
    <text evidence="7">The nitrogen atoms of the two glycine residues in the GGXR motif define the oxyanion hole, and stabilize the oxyanion that forms during the nucleophilic attack by the catalytic serine during substrate cleavage.</text>
</comment>
<evidence type="ECO:0000256" key="3">
    <source>
        <dbReference type="ARBA" id="ARBA00022821"/>
    </source>
</evidence>
<dbReference type="AlphaFoldDB" id="A0A2U1LUY8"/>
<evidence type="ECO:0000313" key="10">
    <source>
        <dbReference type="Proteomes" id="UP000245207"/>
    </source>
</evidence>
<dbReference type="PROSITE" id="PS51635">
    <property type="entry name" value="PNPLA"/>
    <property type="match status" value="1"/>
</dbReference>
<evidence type="ECO:0000259" key="8">
    <source>
        <dbReference type="PROSITE" id="PS51635"/>
    </source>
</evidence>
<dbReference type="GO" id="GO:0047372">
    <property type="term" value="F:monoacylglycerol lipase activity"/>
    <property type="evidence" value="ECO:0007669"/>
    <property type="project" value="TreeGrafter"/>
</dbReference>
<evidence type="ECO:0000256" key="2">
    <source>
        <dbReference type="ARBA" id="ARBA00022801"/>
    </source>
</evidence>
<evidence type="ECO:0000256" key="7">
    <source>
        <dbReference type="RuleBase" id="RU361262"/>
    </source>
</evidence>
<evidence type="ECO:0000256" key="5">
    <source>
        <dbReference type="ARBA" id="ARBA00023098"/>
    </source>
</evidence>
<evidence type="ECO:0000256" key="4">
    <source>
        <dbReference type="ARBA" id="ARBA00022963"/>
    </source>
</evidence>
<dbReference type="Proteomes" id="UP000245207">
    <property type="component" value="Unassembled WGS sequence"/>
</dbReference>
<keyword evidence="3" id="KW-0611">Plant defense</keyword>
<dbReference type="PANTHER" id="PTHR32176:SF92">
    <property type="entry name" value="XYLOSE ISOMERASE"/>
    <property type="match status" value="1"/>
</dbReference>
<keyword evidence="4 6" id="KW-0442">Lipid degradation</keyword>
<dbReference type="GO" id="GO:0006952">
    <property type="term" value="P:defense response"/>
    <property type="evidence" value="ECO:0007669"/>
    <property type="project" value="UniProtKB-KW"/>
</dbReference>
<comment type="function">
    <text evidence="7">Lipolytic acyl hydrolase (LAH).</text>
</comment>
<dbReference type="GO" id="GO:0004620">
    <property type="term" value="F:phospholipase activity"/>
    <property type="evidence" value="ECO:0007669"/>
    <property type="project" value="TreeGrafter"/>
</dbReference>
<dbReference type="STRING" id="35608.A0A2U1LUY8"/>
<dbReference type="Pfam" id="PF01734">
    <property type="entry name" value="Patatin"/>
    <property type="match status" value="1"/>
</dbReference>
<feature type="short sequence motif" description="GXSXG" evidence="6">
    <location>
        <begin position="67"/>
        <end position="71"/>
    </location>
</feature>
<accession>A0A2U1LUY8</accession>
<dbReference type="SUPFAM" id="SSF52151">
    <property type="entry name" value="FabD/lysophospholipase-like"/>
    <property type="match status" value="1"/>
</dbReference>
<gene>
    <name evidence="9" type="ORF">CTI12_AA452830</name>
</gene>
<dbReference type="EC" id="3.1.1.-" evidence="7"/>
<dbReference type="GO" id="GO:0016042">
    <property type="term" value="P:lipid catabolic process"/>
    <property type="evidence" value="ECO:0007669"/>
    <property type="project" value="UniProtKB-UniRule"/>
</dbReference>
<evidence type="ECO:0000256" key="6">
    <source>
        <dbReference type="PROSITE-ProRule" id="PRU01161"/>
    </source>
</evidence>
<evidence type="ECO:0000313" key="9">
    <source>
        <dbReference type="EMBL" id="PWA52801.1"/>
    </source>
</evidence>
<feature type="short sequence motif" description="DGA/G" evidence="6">
    <location>
        <begin position="213"/>
        <end position="215"/>
    </location>
</feature>
<evidence type="ECO:0000256" key="1">
    <source>
        <dbReference type="ARBA" id="ARBA00010240"/>
    </source>
</evidence>
<feature type="active site" description="Nucleophile" evidence="6">
    <location>
        <position position="69"/>
    </location>
</feature>
<sequence length="468" mass="51771">MTSQTSTANRIEIRPPSAGNLITILSIDGGGIRGIIPGVILQYLESQLQELDGEEARLADYFDVIAGTSTGGLVTIMLTAPDQNNRPLYAAKDIVPFYLENCPKIFPQTGGPFAKFIKVLKALIGPQYDGKYLKNLVTSLLGTTRLNQTLTNIVVPSFDIRTMQPVIFSSFQVPTEPSKNAQLSDICLATSAAPTYLPAHYFQNADREFNLIDGGIAANNPCLVAIGEVTRQVTKENPDYLEIPPLDYKRCLVISLGTGAQKQQPRYDAKMAANWGVLGWLVNNNSSPLIGSYSQASTDLVVFHNNVVFEALNSVDNYLRIQHVYGMVNQDETLSGDLASVDIATTENLNNLVTVGESLLDKPVTRANFETGNAEEINNGGTNRQALKRFAKQLSDEKKLRESKYWIYKDEQLKQFVAIKNEFGIAKMTMNEEIKGHYLNAFNQSLCLVRSISYKTVFAELYIKSQSR</sequence>
<dbReference type="InterPro" id="IPR016035">
    <property type="entry name" value="Acyl_Trfase/lysoPLipase"/>
</dbReference>
<reference evidence="9 10" key="1">
    <citation type="journal article" date="2018" name="Mol. Plant">
        <title>The genome of Artemisia annua provides insight into the evolution of Asteraceae family and artemisinin biosynthesis.</title>
        <authorList>
            <person name="Shen Q."/>
            <person name="Zhang L."/>
            <person name="Liao Z."/>
            <person name="Wang S."/>
            <person name="Yan T."/>
            <person name="Shi P."/>
            <person name="Liu M."/>
            <person name="Fu X."/>
            <person name="Pan Q."/>
            <person name="Wang Y."/>
            <person name="Lv Z."/>
            <person name="Lu X."/>
            <person name="Zhang F."/>
            <person name="Jiang W."/>
            <person name="Ma Y."/>
            <person name="Chen M."/>
            <person name="Hao X."/>
            <person name="Li L."/>
            <person name="Tang Y."/>
            <person name="Lv G."/>
            <person name="Zhou Y."/>
            <person name="Sun X."/>
            <person name="Brodelius P.E."/>
            <person name="Rose J.K.C."/>
            <person name="Tang K."/>
        </authorList>
    </citation>
    <scope>NUCLEOTIDE SEQUENCE [LARGE SCALE GENOMIC DNA]</scope>
    <source>
        <strain evidence="10">cv. Huhao1</strain>
        <tissue evidence="9">Leaf</tissue>
    </source>
</reference>
<keyword evidence="2 6" id="KW-0378">Hydrolase</keyword>
<keyword evidence="5 6" id="KW-0443">Lipid metabolism</keyword>
<dbReference type="InterPro" id="IPR002641">
    <property type="entry name" value="PNPLA_dom"/>
</dbReference>
<dbReference type="EMBL" id="PKPP01007646">
    <property type="protein sequence ID" value="PWA52801.1"/>
    <property type="molecule type" value="Genomic_DNA"/>
</dbReference>
<protein>
    <recommendedName>
        <fullName evidence="7">Patatin</fullName>
        <ecNumber evidence="7">3.1.1.-</ecNumber>
    </recommendedName>
</protein>
<comment type="caution">
    <text evidence="9">The sequence shown here is derived from an EMBL/GenBank/DDBJ whole genome shotgun (WGS) entry which is preliminary data.</text>
</comment>
<organism evidence="9 10">
    <name type="scientific">Artemisia annua</name>
    <name type="common">Sweet wormwood</name>
    <dbReference type="NCBI Taxonomy" id="35608"/>
    <lineage>
        <taxon>Eukaryota</taxon>
        <taxon>Viridiplantae</taxon>
        <taxon>Streptophyta</taxon>
        <taxon>Embryophyta</taxon>
        <taxon>Tracheophyta</taxon>
        <taxon>Spermatophyta</taxon>
        <taxon>Magnoliopsida</taxon>
        <taxon>eudicotyledons</taxon>
        <taxon>Gunneridae</taxon>
        <taxon>Pentapetalae</taxon>
        <taxon>asterids</taxon>
        <taxon>campanulids</taxon>
        <taxon>Asterales</taxon>
        <taxon>Asteraceae</taxon>
        <taxon>Asteroideae</taxon>
        <taxon>Anthemideae</taxon>
        <taxon>Artemisiinae</taxon>
        <taxon>Artemisia</taxon>
    </lineage>
</organism>
<feature type="domain" description="PNPLA" evidence="8">
    <location>
        <begin position="25"/>
        <end position="226"/>
    </location>
</feature>
<dbReference type="FunFam" id="3.40.1090.10:FF:000005">
    <property type="entry name" value="Patatin"/>
    <property type="match status" value="1"/>
</dbReference>
<proteinExistence type="inferred from homology"/>
<name>A0A2U1LUY8_ARTAN</name>
<dbReference type="OrthoDB" id="1658288at2759"/>
<keyword evidence="10" id="KW-1185">Reference proteome</keyword>
<feature type="short sequence motif" description="GXGXXG" evidence="6">
    <location>
        <begin position="29"/>
        <end position="34"/>
    </location>
</feature>